<comment type="caution">
    <text evidence="1">The sequence shown here is derived from an EMBL/GenBank/DDBJ whole genome shotgun (WGS) entry which is preliminary data.</text>
</comment>
<proteinExistence type="predicted"/>
<protein>
    <submittedName>
        <fullName evidence="1">Uncharacterized protein</fullName>
    </submittedName>
</protein>
<reference evidence="1" key="1">
    <citation type="submission" date="2018-10" db="EMBL/GenBank/DDBJ databases">
        <title>Population genomic analysis revealed the cold adaptation of white poplar.</title>
        <authorList>
            <person name="Liu Y.-J."/>
        </authorList>
    </citation>
    <scope>NUCLEOTIDE SEQUENCE [LARGE SCALE GENOMIC DNA]</scope>
    <source>
        <strain evidence="1">PAL-ZL1</strain>
    </source>
</reference>
<sequence length="150" mass="16873">MRFFSGLLDVISVSGADSDSSGLHAIELNLLGQREAGIEDRESICSVRVSFFPRSLRYDSKGAFRMKAKGSDRPRNKKCKKRKGMVSESEHEWDRGGVWLRGYAARIGVATNLTAELWAWAVRTGLRIALARGFKRFGLNQTLKSWFTLC</sequence>
<dbReference type="EMBL" id="RCHU01000534">
    <property type="protein sequence ID" value="TKS02693.1"/>
    <property type="molecule type" value="Genomic_DNA"/>
</dbReference>
<geneLocation type="mitochondrion" evidence="1"/>
<dbReference type="AlphaFoldDB" id="A0A4U5PYK0"/>
<name>A0A4U5PYK0_POPAL</name>
<gene>
    <name evidence="1" type="ORF">D5086_0000160940</name>
</gene>
<accession>A0A4U5PYK0</accession>
<keyword evidence="1" id="KW-0496">Mitochondrion</keyword>
<evidence type="ECO:0000313" key="1">
    <source>
        <dbReference type="EMBL" id="TKS02693.1"/>
    </source>
</evidence>
<organism evidence="1">
    <name type="scientific">Populus alba</name>
    <name type="common">White poplar</name>
    <dbReference type="NCBI Taxonomy" id="43335"/>
    <lineage>
        <taxon>Eukaryota</taxon>
        <taxon>Viridiplantae</taxon>
        <taxon>Streptophyta</taxon>
        <taxon>Embryophyta</taxon>
        <taxon>Tracheophyta</taxon>
        <taxon>Spermatophyta</taxon>
        <taxon>Magnoliopsida</taxon>
        <taxon>eudicotyledons</taxon>
        <taxon>Gunneridae</taxon>
        <taxon>Pentapetalae</taxon>
        <taxon>rosids</taxon>
        <taxon>fabids</taxon>
        <taxon>Malpighiales</taxon>
        <taxon>Salicaceae</taxon>
        <taxon>Saliceae</taxon>
        <taxon>Populus</taxon>
    </lineage>
</organism>